<reference evidence="1 2" key="1">
    <citation type="journal article" date="2014" name="PLoS Genet.">
        <title>Hidden diversity in honey bee gut symbionts detected by single-cell genomics.</title>
        <authorList>
            <person name="Engel P."/>
            <person name="Stepanauskas R."/>
            <person name="Moran N."/>
        </authorList>
    </citation>
    <scope>NUCLEOTIDE SEQUENCE [LARGE SCALE GENOMIC DNA]</scope>
    <source>
        <strain evidence="1 2">SCGC AB-598-J21</strain>
    </source>
</reference>
<accession>A0A074V879</accession>
<sequence>MSIDKSMLSTSDNRNLNAISSKLNSNKIQSWKIMKRVVFENSKLNAIIEIPEICSFRDNKMI</sequence>
<dbReference type="EMBL" id="AVQL01000374">
    <property type="protein sequence ID" value="KEQ01648.1"/>
    <property type="molecule type" value="Genomic_DNA"/>
</dbReference>
<evidence type="ECO:0000313" key="1">
    <source>
        <dbReference type="EMBL" id="KEQ01648.1"/>
    </source>
</evidence>
<gene>
    <name evidence="1" type="ORF">SASC598J21_005760</name>
</gene>
<evidence type="ECO:0000313" key="2">
    <source>
        <dbReference type="Proteomes" id="UP000027644"/>
    </source>
</evidence>
<dbReference type="Proteomes" id="UP000027644">
    <property type="component" value="Unassembled WGS sequence"/>
</dbReference>
<organism evidence="1 2">
    <name type="scientific">Snodgrassella alvi SCGC AB-598-J21</name>
    <dbReference type="NCBI Taxonomy" id="1385367"/>
    <lineage>
        <taxon>Bacteria</taxon>
        <taxon>Pseudomonadati</taxon>
        <taxon>Pseudomonadota</taxon>
        <taxon>Betaproteobacteria</taxon>
        <taxon>Neisseriales</taxon>
        <taxon>Neisseriaceae</taxon>
        <taxon>Snodgrassella</taxon>
    </lineage>
</organism>
<proteinExistence type="predicted"/>
<protein>
    <submittedName>
        <fullName evidence="1">Uncharacterized protein</fullName>
    </submittedName>
</protein>
<comment type="caution">
    <text evidence="1">The sequence shown here is derived from an EMBL/GenBank/DDBJ whole genome shotgun (WGS) entry which is preliminary data.</text>
</comment>
<name>A0A074V879_9NEIS</name>
<dbReference type="AlphaFoldDB" id="A0A074V879"/>